<dbReference type="InterPro" id="IPR012340">
    <property type="entry name" value="NA-bd_OB-fold"/>
</dbReference>
<dbReference type="EMBL" id="KV875104">
    <property type="protein sequence ID" value="OIW24252.1"/>
    <property type="molecule type" value="Genomic_DNA"/>
</dbReference>
<accession>A0A1J7J535</accession>
<dbReference type="OrthoDB" id="9975114at2759"/>
<dbReference type="Gene3D" id="2.40.50.140">
    <property type="entry name" value="Nucleic acid-binding proteins"/>
    <property type="match status" value="1"/>
</dbReference>
<dbReference type="InParanoid" id="A0A1J7J535"/>
<dbReference type="SUPFAM" id="SSF50249">
    <property type="entry name" value="Nucleic acid-binding proteins"/>
    <property type="match status" value="1"/>
</dbReference>
<evidence type="ECO:0000313" key="4">
    <source>
        <dbReference type="Proteomes" id="UP000182658"/>
    </source>
</evidence>
<dbReference type="GO" id="GO:0045901">
    <property type="term" value="P:positive regulation of translational elongation"/>
    <property type="evidence" value="ECO:0007669"/>
    <property type="project" value="InterPro"/>
</dbReference>
<feature type="region of interest" description="Disordered" evidence="1">
    <location>
        <begin position="37"/>
        <end position="58"/>
    </location>
</feature>
<feature type="domain" description="Translation initiation factor 5A C-terminal" evidence="2">
    <location>
        <begin position="12"/>
        <end position="58"/>
    </location>
</feature>
<proteinExistence type="predicted"/>
<gene>
    <name evidence="3" type="ORF">CONLIGDRAFT_544199</name>
</gene>
<evidence type="ECO:0000256" key="1">
    <source>
        <dbReference type="SAM" id="MobiDB-lite"/>
    </source>
</evidence>
<dbReference type="AlphaFoldDB" id="A0A1J7J535"/>
<feature type="non-terminal residue" evidence="3">
    <location>
        <position position="1"/>
    </location>
</feature>
<dbReference type="PANTHER" id="PTHR11673">
    <property type="entry name" value="TRANSLATION INITIATION FACTOR 5A FAMILY MEMBER"/>
    <property type="match status" value="1"/>
</dbReference>
<evidence type="ECO:0000313" key="3">
    <source>
        <dbReference type="EMBL" id="OIW24252.1"/>
    </source>
</evidence>
<dbReference type="STRING" id="1408157.A0A1J7J535"/>
<dbReference type="SMART" id="SM01376">
    <property type="entry name" value="eIF-5a"/>
    <property type="match status" value="1"/>
</dbReference>
<dbReference type="GO" id="GO:0043022">
    <property type="term" value="F:ribosome binding"/>
    <property type="evidence" value="ECO:0007669"/>
    <property type="project" value="InterPro"/>
</dbReference>
<name>A0A1J7J535_9PEZI</name>
<dbReference type="InterPro" id="IPR020189">
    <property type="entry name" value="IF5A_C"/>
</dbReference>
<sequence>LCPSTNNMDVPNVSRCKYQLTDISDDGFLSLMTDDGLPKDDVKLPDGEIGEKTNKLFK</sequence>
<keyword evidence="4" id="KW-1185">Reference proteome</keyword>
<reference evidence="3 4" key="1">
    <citation type="submission" date="2016-10" db="EMBL/GenBank/DDBJ databases">
        <title>Draft genome sequence of Coniochaeta ligniaria NRRL30616, a lignocellulolytic fungus for bioabatement of inhibitors in plant biomass hydrolysates.</title>
        <authorList>
            <consortium name="DOE Joint Genome Institute"/>
            <person name="Jimenez D.J."/>
            <person name="Hector R.E."/>
            <person name="Riley R."/>
            <person name="Sun H."/>
            <person name="Grigoriev I.V."/>
            <person name="Van Elsas J.D."/>
            <person name="Nichols N.N."/>
        </authorList>
    </citation>
    <scope>NUCLEOTIDE SEQUENCE [LARGE SCALE GENOMIC DNA]</scope>
    <source>
        <strain evidence="3 4">NRRL 30616</strain>
    </source>
</reference>
<feature type="non-terminal residue" evidence="3">
    <location>
        <position position="58"/>
    </location>
</feature>
<dbReference type="InterPro" id="IPR001884">
    <property type="entry name" value="IF5A-like"/>
</dbReference>
<dbReference type="Proteomes" id="UP000182658">
    <property type="component" value="Unassembled WGS sequence"/>
</dbReference>
<dbReference type="Pfam" id="PF01287">
    <property type="entry name" value="eIF-5a"/>
    <property type="match status" value="1"/>
</dbReference>
<dbReference type="GO" id="GO:0045905">
    <property type="term" value="P:positive regulation of translational termination"/>
    <property type="evidence" value="ECO:0007669"/>
    <property type="project" value="InterPro"/>
</dbReference>
<organism evidence="3 4">
    <name type="scientific">Coniochaeta ligniaria NRRL 30616</name>
    <dbReference type="NCBI Taxonomy" id="1408157"/>
    <lineage>
        <taxon>Eukaryota</taxon>
        <taxon>Fungi</taxon>
        <taxon>Dikarya</taxon>
        <taxon>Ascomycota</taxon>
        <taxon>Pezizomycotina</taxon>
        <taxon>Sordariomycetes</taxon>
        <taxon>Sordariomycetidae</taxon>
        <taxon>Coniochaetales</taxon>
        <taxon>Coniochaetaceae</taxon>
        <taxon>Coniochaeta</taxon>
    </lineage>
</organism>
<protein>
    <recommendedName>
        <fullName evidence="2">Translation initiation factor 5A C-terminal domain-containing protein</fullName>
    </recommendedName>
</protein>
<dbReference type="GO" id="GO:0003723">
    <property type="term" value="F:RNA binding"/>
    <property type="evidence" value="ECO:0007669"/>
    <property type="project" value="InterPro"/>
</dbReference>
<dbReference type="GO" id="GO:0003746">
    <property type="term" value="F:translation elongation factor activity"/>
    <property type="evidence" value="ECO:0007669"/>
    <property type="project" value="InterPro"/>
</dbReference>
<evidence type="ECO:0000259" key="2">
    <source>
        <dbReference type="SMART" id="SM01376"/>
    </source>
</evidence>